<keyword evidence="2" id="KW-0808">Transferase</keyword>
<comment type="caution">
    <text evidence="2">The sequence shown here is derived from an EMBL/GenBank/DDBJ whole genome shotgun (WGS) entry which is preliminary data.</text>
</comment>
<evidence type="ECO:0000259" key="1">
    <source>
        <dbReference type="Pfam" id="PF13847"/>
    </source>
</evidence>
<feature type="domain" description="Methyltransferase" evidence="1">
    <location>
        <begin position="163"/>
        <end position="282"/>
    </location>
</feature>
<reference evidence="2" key="1">
    <citation type="journal article" date="2020" name="mSystems">
        <title>Genome- and Community-Level Interaction Insights into Carbon Utilization and Element Cycling Functions of Hydrothermarchaeota in Hydrothermal Sediment.</title>
        <authorList>
            <person name="Zhou Z."/>
            <person name="Liu Y."/>
            <person name="Xu W."/>
            <person name="Pan J."/>
            <person name="Luo Z.H."/>
            <person name="Li M."/>
        </authorList>
    </citation>
    <scope>NUCLEOTIDE SEQUENCE [LARGE SCALE GENOMIC DNA]</scope>
    <source>
        <strain evidence="2">SpSt-751</strain>
    </source>
</reference>
<gene>
    <name evidence="2" type="ORF">ENV35_00910</name>
</gene>
<dbReference type="GO" id="GO:0008168">
    <property type="term" value="F:methyltransferase activity"/>
    <property type="evidence" value="ECO:0007669"/>
    <property type="project" value="UniProtKB-KW"/>
</dbReference>
<dbReference type="InterPro" id="IPR025714">
    <property type="entry name" value="Methyltranfer_dom"/>
</dbReference>
<dbReference type="Pfam" id="PF13847">
    <property type="entry name" value="Methyltransf_31"/>
    <property type="match status" value="1"/>
</dbReference>
<sequence length="335" mass="39068">MVCYQRPLTTTQKYFCHKAPFYWAFFNINLDYKGLLYCYDYNFTMENLPKNIEIIIDNDPKDYEANGVLRKLINFFLIPILNRLPSKLFLSSSKKAIAVYKHATTHKALEIIYSFDNKLNFEKGILDGFFTYFWQKTNNAKALRNRLKLVKKELKKAIHSFNKRDLRILNLACGSNRAVIEVVGEHKDNFDFEVFAVDKSISAIEDAQKLAFSFDIAHLLKTHQSTISEFLDKSKNIKFDIVEMVGFLDYVEDNKAILLFNQIYSVLTDNGIFITGNIKDNSERKFVTEVVGWPKLIFRNETDLINLLMNSKFKSSKIKIIYEPQNIHGVIICRK</sequence>
<evidence type="ECO:0000313" key="2">
    <source>
        <dbReference type="EMBL" id="HGB30418.1"/>
    </source>
</evidence>
<dbReference type="GO" id="GO:0032259">
    <property type="term" value="P:methylation"/>
    <property type="evidence" value="ECO:0007669"/>
    <property type="project" value="UniProtKB-KW"/>
</dbReference>
<dbReference type="Gene3D" id="3.40.50.150">
    <property type="entry name" value="Vaccinia Virus protein VP39"/>
    <property type="match status" value="1"/>
</dbReference>
<name>A0A7C3SME1_9BACT</name>
<protein>
    <submittedName>
        <fullName evidence="2">Methyltransferase domain-containing protein</fullName>
    </submittedName>
</protein>
<proteinExistence type="predicted"/>
<accession>A0A7C3SME1</accession>
<keyword evidence="2" id="KW-0489">Methyltransferase</keyword>
<dbReference type="InterPro" id="IPR029063">
    <property type="entry name" value="SAM-dependent_MTases_sf"/>
</dbReference>
<dbReference type="SUPFAM" id="SSF53335">
    <property type="entry name" value="S-adenosyl-L-methionine-dependent methyltransferases"/>
    <property type="match status" value="1"/>
</dbReference>
<organism evidence="2">
    <name type="scientific">Dictyoglomus turgidum</name>
    <dbReference type="NCBI Taxonomy" id="513050"/>
    <lineage>
        <taxon>Bacteria</taxon>
        <taxon>Pseudomonadati</taxon>
        <taxon>Dictyoglomota</taxon>
        <taxon>Dictyoglomia</taxon>
        <taxon>Dictyoglomales</taxon>
        <taxon>Dictyoglomaceae</taxon>
        <taxon>Dictyoglomus</taxon>
    </lineage>
</organism>
<dbReference type="EMBL" id="DTGA01000025">
    <property type="protein sequence ID" value="HGB30418.1"/>
    <property type="molecule type" value="Genomic_DNA"/>
</dbReference>
<dbReference type="AlphaFoldDB" id="A0A7C3SME1"/>